<accession>A0A3S3P128</accession>
<dbReference type="Proteomes" id="UP000285970">
    <property type="component" value="Unassembled WGS sequence"/>
</dbReference>
<comment type="caution">
    <text evidence="3">The sequence shown here is derived from an EMBL/GenBank/DDBJ whole genome shotgun (WGS) entry which is preliminary data.</text>
</comment>
<dbReference type="Gene3D" id="1.10.287.1260">
    <property type="match status" value="1"/>
</dbReference>
<dbReference type="RefSeq" id="WP_108320570.1">
    <property type="nucleotide sequence ID" value="NZ_CBDRLV010000010.1"/>
</dbReference>
<proteinExistence type="predicted"/>
<evidence type="ECO:0000256" key="2">
    <source>
        <dbReference type="SAM" id="Phobius"/>
    </source>
</evidence>
<feature type="transmembrane region" description="Helical" evidence="2">
    <location>
        <begin position="178"/>
        <end position="199"/>
    </location>
</feature>
<dbReference type="Pfam" id="PF05552">
    <property type="entry name" value="MS_channel_1st_1"/>
    <property type="match status" value="2"/>
</dbReference>
<keyword evidence="2" id="KW-0472">Membrane</keyword>
<feature type="compositionally biased region" description="Pro residues" evidence="1">
    <location>
        <begin position="255"/>
        <end position="264"/>
    </location>
</feature>
<dbReference type="OrthoDB" id="5184470at2"/>
<feature type="region of interest" description="Disordered" evidence="1">
    <location>
        <begin position="219"/>
        <end position="264"/>
    </location>
</feature>
<protein>
    <submittedName>
        <fullName evidence="3">Uncharacterized protein</fullName>
    </submittedName>
</protein>
<feature type="compositionally biased region" description="Polar residues" evidence="1">
    <location>
        <begin position="236"/>
        <end position="245"/>
    </location>
</feature>
<feature type="transmembrane region" description="Helical" evidence="2">
    <location>
        <begin position="114"/>
        <end position="135"/>
    </location>
</feature>
<keyword evidence="2" id="KW-0812">Transmembrane</keyword>
<dbReference type="AlphaFoldDB" id="A0A3S3P128"/>
<feature type="transmembrane region" description="Helical" evidence="2">
    <location>
        <begin position="147"/>
        <end position="166"/>
    </location>
</feature>
<evidence type="ECO:0000313" key="3">
    <source>
        <dbReference type="EMBL" id="RWR13925.1"/>
    </source>
</evidence>
<keyword evidence="2" id="KW-1133">Transmembrane helix</keyword>
<dbReference type="EMBL" id="RBZY01000117">
    <property type="protein sequence ID" value="RWR13925.1"/>
    <property type="molecule type" value="Genomic_DNA"/>
</dbReference>
<evidence type="ECO:0000256" key="1">
    <source>
        <dbReference type="SAM" id="MobiDB-lite"/>
    </source>
</evidence>
<sequence>MDFPAVLQNGLAAVISFVPLALLFLVILIVGLIVAKLISKALEKLLEKVGFDRLVERGGVKKALAKSKLDASDIVAKIVYYALVLFVLQFAFGVFGPNPVSDLLAGIISFLPKIIVAIIIVVIASAIAAGAKGLIQNTLSGLSYGKILGNIVAVFILFLGVTAALNQIEVATTVTTPILVTVLAIIAGVIIVGAGGGLIRPMQQRWEALLTKAEEEAPKIQQEARNAPSVADQAKQAGQQVQDAVSSQRRSAQPPQRPAQPPQI</sequence>
<gene>
    <name evidence="3" type="ORF">D8Y23_16370</name>
</gene>
<organism evidence="3 4">
    <name type="scientific">Microbacterium enclense</name>
    <dbReference type="NCBI Taxonomy" id="993073"/>
    <lineage>
        <taxon>Bacteria</taxon>
        <taxon>Bacillati</taxon>
        <taxon>Actinomycetota</taxon>
        <taxon>Actinomycetes</taxon>
        <taxon>Micrococcales</taxon>
        <taxon>Microbacteriaceae</taxon>
        <taxon>Microbacterium</taxon>
    </lineage>
</organism>
<feature type="transmembrane region" description="Helical" evidence="2">
    <location>
        <begin position="74"/>
        <end position="94"/>
    </location>
</feature>
<reference evidence="3 4" key="1">
    <citation type="journal article" date="2018" name="Front. Microbiol.">
        <title>Novel Insights Into Bacterial Dimethylsulfoniopropionate Catabolism in the East China Sea.</title>
        <authorList>
            <person name="Liu J."/>
            <person name="Liu J."/>
            <person name="Zhang S.H."/>
            <person name="Liang J."/>
            <person name="Lin H."/>
            <person name="Song D."/>
            <person name="Yang G.P."/>
            <person name="Todd J.D."/>
            <person name="Zhang X.H."/>
        </authorList>
    </citation>
    <scope>NUCLEOTIDE SEQUENCE [LARGE SCALE GENOMIC DNA]</scope>
    <source>
        <strain evidence="3 4">ZYFD042</strain>
    </source>
</reference>
<name>A0A3S3P128_9MICO</name>
<dbReference type="InterPro" id="IPR008910">
    <property type="entry name" value="MSC_TM_helix"/>
</dbReference>
<evidence type="ECO:0000313" key="4">
    <source>
        <dbReference type="Proteomes" id="UP000285970"/>
    </source>
</evidence>
<feature type="transmembrane region" description="Helical" evidence="2">
    <location>
        <begin position="12"/>
        <end position="38"/>
    </location>
</feature>